<dbReference type="AlphaFoldDB" id="A0A1X7E4Z1"/>
<dbReference type="Pfam" id="PF02525">
    <property type="entry name" value="Flavodoxin_2"/>
    <property type="match status" value="1"/>
</dbReference>
<accession>A0A0H4KJF6</accession>
<keyword evidence="2" id="KW-0285">Flavoprotein</keyword>
<gene>
    <name evidence="5" type="ORF">BEH_10195</name>
</gene>
<dbReference type="Proteomes" id="UP000036202">
    <property type="component" value="Chromosome"/>
</dbReference>
<dbReference type="RefSeq" id="WP_040057844.1">
    <property type="nucleotide sequence ID" value="NZ_CP011974.1"/>
</dbReference>
<proteinExistence type="inferred from homology"/>
<dbReference type="KEGG" id="beo:BEH_10195"/>
<evidence type="ECO:0000256" key="1">
    <source>
        <dbReference type="ARBA" id="ARBA00001974"/>
    </source>
</evidence>
<sequence>MKKILLINGHEPFKKAQGKLNQHLFKHMEVVLGNFVIKKTVVTEGYCVEKEIEKFKWMDAVIVQTPIYWFSVPGLFKTYMDTVFLEGAFFEKAKKFGHGGLLTGKQYLFSTTWGANEAVFNRKSSFLEGKSVDDVLFPLHKTFQYCGMDALPSFSVFNAMRNQHIQNTLESLSIHLNLHINQPKEKSTFTKELAQIAKGMLPYH</sequence>
<dbReference type="PATRIC" id="fig|135735.6.peg.2121"/>
<organism evidence="5 6">
    <name type="scientific">Priestia filamentosa</name>
    <dbReference type="NCBI Taxonomy" id="1402861"/>
    <lineage>
        <taxon>Bacteria</taxon>
        <taxon>Bacillati</taxon>
        <taxon>Bacillota</taxon>
        <taxon>Bacilli</taxon>
        <taxon>Bacillales</taxon>
        <taxon>Bacillaceae</taxon>
        <taxon>Priestia</taxon>
    </lineage>
</organism>
<dbReference type="Gene3D" id="3.40.50.360">
    <property type="match status" value="1"/>
</dbReference>
<protein>
    <submittedName>
        <fullName evidence="5">Flavodoxin</fullName>
    </submittedName>
</protein>
<evidence type="ECO:0000256" key="2">
    <source>
        <dbReference type="ARBA" id="ARBA00022630"/>
    </source>
</evidence>
<dbReference type="GeneID" id="93701178"/>
<evidence type="ECO:0000313" key="5">
    <source>
        <dbReference type="EMBL" id="AKO92429.1"/>
    </source>
</evidence>
<accession>A0A1X7E4Z1</accession>
<dbReference type="InterPro" id="IPR052397">
    <property type="entry name" value="NADPH-QR_MdaB"/>
</dbReference>
<reference evidence="6" key="2">
    <citation type="submission" date="2015-06" db="EMBL/GenBank/DDBJ databases">
        <title>Genome Sequence of Bacillus endophyticus and Analysis of its Companion Mechanism in the Ketogulonigenium vulgare-Bacillus strain Consortium.</title>
        <authorList>
            <person name="Jia N."/>
            <person name="Du J."/>
            <person name="Ding M.-Z."/>
            <person name="Gao F."/>
            <person name="Yuan Y.-J."/>
        </authorList>
    </citation>
    <scope>NUCLEOTIDE SEQUENCE [LARGE SCALE GENOMIC DNA]</scope>
    <source>
        <strain evidence="6">Hbe603</strain>
    </source>
</reference>
<evidence type="ECO:0000256" key="3">
    <source>
        <dbReference type="ARBA" id="ARBA00022827"/>
    </source>
</evidence>
<dbReference type="SUPFAM" id="SSF52218">
    <property type="entry name" value="Flavoproteins"/>
    <property type="match status" value="1"/>
</dbReference>
<reference evidence="5 6" key="1">
    <citation type="journal article" date="2015" name="PLoS ONE">
        <title>Genome Sequence of Bacillus endophyticus and Analysis of Its Companion Mechanism in the Ketogulonigenium vulgare-Bacillus Strain Consortium.</title>
        <authorList>
            <person name="Jia N."/>
            <person name="Du J."/>
            <person name="Ding M.Z."/>
            <person name="Gao F."/>
            <person name="Yuan Y.J."/>
        </authorList>
    </citation>
    <scope>NUCLEOTIDE SEQUENCE [LARGE SCALE GENOMIC DNA]</scope>
    <source>
        <strain evidence="5 6">Hbe603</strain>
    </source>
</reference>
<dbReference type="PANTHER" id="PTHR46305:SF3">
    <property type="entry name" value="NADPH:QUINONE OXIDOREDUCTASE MDAB"/>
    <property type="match status" value="1"/>
</dbReference>
<keyword evidence="6" id="KW-1185">Reference proteome</keyword>
<name>A0A1X7E4Z1_9BACI</name>
<dbReference type="PANTHER" id="PTHR46305">
    <property type="match status" value="1"/>
</dbReference>
<evidence type="ECO:0000313" key="6">
    <source>
        <dbReference type="Proteomes" id="UP000036202"/>
    </source>
</evidence>
<dbReference type="InterPro" id="IPR003680">
    <property type="entry name" value="Flavodoxin_fold"/>
</dbReference>
<dbReference type="OrthoDB" id="9798454at2"/>
<dbReference type="InterPro" id="IPR029039">
    <property type="entry name" value="Flavoprotein-like_sf"/>
</dbReference>
<comment type="cofactor">
    <cofactor evidence="1">
        <name>FAD</name>
        <dbReference type="ChEBI" id="CHEBI:57692"/>
    </cofactor>
</comment>
<keyword evidence="3" id="KW-0274">FAD</keyword>
<evidence type="ECO:0000256" key="4">
    <source>
        <dbReference type="ARBA" id="ARBA00037981"/>
    </source>
</evidence>
<dbReference type="EMBL" id="CP011974">
    <property type="protein sequence ID" value="AKO92429.1"/>
    <property type="molecule type" value="Genomic_DNA"/>
</dbReference>
<comment type="similarity">
    <text evidence="4">Belongs to the oxidoreductase MdaB family.</text>
</comment>